<name>A0A6G7GLN5_KUEST</name>
<dbReference type="AlphaFoldDB" id="A0A6G7GLN5"/>
<accession>A0A6G7GLN5</accession>
<evidence type="ECO:0000313" key="1">
    <source>
        <dbReference type="EMBL" id="QII10272.1"/>
    </source>
</evidence>
<organism evidence="1 2">
    <name type="scientific">Kuenenia stuttgartiensis</name>
    <dbReference type="NCBI Taxonomy" id="174633"/>
    <lineage>
        <taxon>Bacteria</taxon>
        <taxon>Pseudomonadati</taxon>
        <taxon>Planctomycetota</taxon>
        <taxon>Candidatus Brocadiia</taxon>
        <taxon>Candidatus Brocadiales</taxon>
        <taxon>Candidatus Brocadiaceae</taxon>
        <taxon>Candidatus Kuenenia</taxon>
    </lineage>
</organism>
<evidence type="ECO:0000313" key="2">
    <source>
        <dbReference type="Proteomes" id="UP000501926"/>
    </source>
</evidence>
<dbReference type="EMBL" id="CP049055">
    <property type="protein sequence ID" value="QII10272.1"/>
    <property type="molecule type" value="Genomic_DNA"/>
</dbReference>
<dbReference type="Proteomes" id="UP000501926">
    <property type="component" value="Chromosome"/>
</dbReference>
<proteinExistence type="predicted"/>
<protein>
    <submittedName>
        <fullName evidence="1">Uncharacterized protein</fullName>
    </submittedName>
</protein>
<sequence length="43" mass="4951">MGKNAFMAIYSKCFAPTLINRYMHPSLFRRSVFTNSGFECPDT</sequence>
<reference evidence="1 2" key="1">
    <citation type="submission" date="2020-02" db="EMBL/GenBank/DDBJ databases">
        <title>Newly sequenced genome of strain CSTR1 showed variability in Candidatus Kuenenia stuttgartiensis genomes.</title>
        <authorList>
            <person name="Ding C."/>
            <person name="Adrian L."/>
        </authorList>
    </citation>
    <scope>NUCLEOTIDE SEQUENCE [LARGE SCALE GENOMIC DNA]</scope>
    <source>
        <strain evidence="1 2">CSTR1</strain>
    </source>
</reference>
<gene>
    <name evidence="1" type="ORF">KsCSTR_08930</name>
</gene>